<sequence length="500" mass="52865">MYNARKGIVADKIKSLGRILHRTDSSSHSTTASDLQNPLGGKERRRQARETYELHSQSVASSPLFNSPTSEYGPSSIGSPGAIFDPLLRAGTLLATAELDRLSFWAHSKVIDADTPGQEARATSNGTSPNVEVPPNTPATCRGTSTAATSPVLQTDGVLGVAVPANTPASDVATPSTPYVSHSTKSDHRRRGARSRLSEMYPPEDASEEIRDEARSESGSVVAASRARSSPGVSSAGPGVARLGRLDIHHNLVRKPLDLTPSPPEEGDRRAKVNSTAHVEGSEPKSEQKLDMEHLNELLDNAIGNSIAVQRLDTATSASLRPAGTQLLGPSTVCSPSPHQMKRLGDGTHPSQSLTSSSVASPIGRKYMAKHFSKSTSPTASPSAPFMPNEWYPDGGGEPGDSGVFRPVTMSDTVAHEQRTDSKAKGKRANVRRSTSGTVQVTEMAESSDGTSTGTESSDSEAPLADDGCPHEFARLQALREQLTYSMPDTMPEGSGKAQC</sequence>
<feature type="region of interest" description="Disordered" evidence="1">
    <location>
        <begin position="371"/>
        <end position="472"/>
    </location>
</feature>
<feature type="compositionally biased region" description="Polar residues" evidence="1">
    <location>
        <begin position="432"/>
        <end position="441"/>
    </location>
</feature>
<feature type="compositionally biased region" description="Basic and acidic residues" evidence="1">
    <location>
        <begin position="280"/>
        <end position="289"/>
    </location>
</feature>
<feature type="region of interest" description="Disordered" evidence="1">
    <location>
        <begin position="166"/>
        <end position="240"/>
    </location>
</feature>
<accession>A0AA38R8D7</accession>
<feature type="compositionally biased region" description="Low complexity" evidence="1">
    <location>
        <begin position="447"/>
        <end position="461"/>
    </location>
</feature>
<feature type="region of interest" description="Disordered" evidence="1">
    <location>
        <begin position="116"/>
        <end position="152"/>
    </location>
</feature>
<feature type="compositionally biased region" description="Polar residues" evidence="1">
    <location>
        <begin position="54"/>
        <end position="73"/>
    </location>
</feature>
<feature type="compositionally biased region" description="Low complexity" evidence="1">
    <location>
        <begin position="375"/>
        <end position="384"/>
    </location>
</feature>
<gene>
    <name evidence="2" type="ORF">NKR19_g9959</name>
</gene>
<dbReference type="EMBL" id="JANBVN010000277">
    <property type="protein sequence ID" value="KAJ9130275.1"/>
    <property type="molecule type" value="Genomic_DNA"/>
</dbReference>
<feature type="region of interest" description="Disordered" evidence="1">
    <location>
        <begin position="254"/>
        <end position="289"/>
    </location>
</feature>
<dbReference type="AlphaFoldDB" id="A0AA38R8D7"/>
<dbReference type="Proteomes" id="UP001174691">
    <property type="component" value="Unassembled WGS sequence"/>
</dbReference>
<feature type="compositionally biased region" description="Polar residues" evidence="1">
    <location>
        <begin position="121"/>
        <end position="130"/>
    </location>
</feature>
<feature type="compositionally biased region" description="Basic and acidic residues" evidence="1">
    <location>
        <begin position="414"/>
        <end position="424"/>
    </location>
</feature>
<reference evidence="2" key="1">
    <citation type="submission" date="2022-07" db="EMBL/GenBank/DDBJ databases">
        <title>Fungi with potential for degradation of polypropylene.</title>
        <authorList>
            <person name="Gostincar C."/>
        </authorList>
    </citation>
    <scope>NUCLEOTIDE SEQUENCE</scope>
    <source>
        <strain evidence="2">EXF-13287</strain>
    </source>
</reference>
<evidence type="ECO:0000256" key="1">
    <source>
        <dbReference type="SAM" id="MobiDB-lite"/>
    </source>
</evidence>
<proteinExistence type="predicted"/>
<feature type="region of interest" description="Disordered" evidence="1">
    <location>
        <begin position="21"/>
        <end position="73"/>
    </location>
</feature>
<protein>
    <submittedName>
        <fullName evidence="2">Uncharacterized protein</fullName>
    </submittedName>
</protein>
<comment type="caution">
    <text evidence="2">The sequence shown here is derived from an EMBL/GenBank/DDBJ whole genome shotgun (WGS) entry which is preliminary data.</text>
</comment>
<feature type="compositionally biased region" description="Polar residues" evidence="1">
    <location>
        <begin position="167"/>
        <end position="183"/>
    </location>
</feature>
<evidence type="ECO:0000313" key="3">
    <source>
        <dbReference type="Proteomes" id="UP001174691"/>
    </source>
</evidence>
<feature type="compositionally biased region" description="Low complexity" evidence="1">
    <location>
        <begin position="217"/>
        <end position="240"/>
    </location>
</feature>
<keyword evidence="3" id="KW-1185">Reference proteome</keyword>
<organism evidence="2 3">
    <name type="scientific">Coniochaeta hoffmannii</name>
    <dbReference type="NCBI Taxonomy" id="91930"/>
    <lineage>
        <taxon>Eukaryota</taxon>
        <taxon>Fungi</taxon>
        <taxon>Dikarya</taxon>
        <taxon>Ascomycota</taxon>
        <taxon>Pezizomycotina</taxon>
        <taxon>Sordariomycetes</taxon>
        <taxon>Sordariomycetidae</taxon>
        <taxon>Coniochaetales</taxon>
        <taxon>Coniochaetaceae</taxon>
        <taxon>Coniochaeta</taxon>
    </lineage>
</organism>
<feature type="compositionally biased region" description="Polar residues" evidence="1">
    <location>
        <begin position="138"/>
        <end position="152"/>
    </location>
</feature>
<name>A0AA38R8D7_9PEZI</name>
<evidence type="ECO:0000313" key="2">
    <source>
        <dbReference type="EMBL" id="KAJ9130275.1"/>
    </source>
</evidence>